<dbReference type="PANTHER" id="PTHR43465">
    <property type="entry name" value="DUF1680 DOMAIN PROTEIN (AFU_ORTHOLOGUE AFUA_1G08910)"/>
    <property type="match status" value="1"/>
</dbReference>
<dbReference type="Proteomes" id="UP000290218">
    <property type="component" value="Unassembled WGS sequence"/>
</dbReference>
<dbReference type="OrthoDB" id="9757939at2"/>
<dbReference type="InterPro" id="IPR012878">
    <property type="entry name" value="Beta-AFase-like_GH127_cat"/>
</dbReference>
<keyword evidence="5" id="KW-1185">Reference proteome</keyword>
<reference evidence="4 5" key="1">
    <citation type="submission" date="2019-01" db="EMBL/GenBank/DDBJ databases">
        <title>Lacunisphaera sp. strain TWA-58.</title>
        <authorList>
            <person name="Chen W.-M."/>
        </authorList>
    </citation>
    <scope>NUCLEOTIDE SEQUENCE [LARGE SCALE GENOMIC DNA]</scope>
    <source>
        <strain evidence="4 5">TWA-58</strain>
    </source>
</reference>
<dbReference type="GO" id="GO:0005975">
    <property type="term" value="P:carbohydrate metabolic process"/>
    <property type="evidence" value="ECO:0007669"/>
    <property type="project" value="InterPro"/>
</dbReference>
<dbReference type="PANTHER" id="PTHR43465:SF2">
    <property type="entry name" value="DUF1680 DOMAIN PROTEIN (AFU_ORTHOLOGUE AFUA_1G08910)"/>
    <property type="match status" value="1"/>
</dbReference>
<feature type="domain" description="Non-reducing end beta-L-arabinofuranosidase-like GH127 middle" evidence="2">
    <location>
        <begin position="436"/>
        <end position="530"/>
    </location>
</feature>
<dbReference type="SUPFAM" id="SSF48208">
    <property type="entry name" value="Six-hairpin glycosidases"/>
    <property type="match status" value="1"/>
</dbReference>
<dbReference type="InterPro" id="IPR008928">
    <property type="entry name" value="6-hairpin_glycosidase_sf"/>
</dbReference>
<evidence type="ECO:0000313" key="4">
    <source>
        <dbReference type="EMBL" id="RXK56226.1"/>
    </source>
</evidence>
<organism evidence="4 5">
    <name type="scientific">Oleiharenicola lentus</name>
    <dbReference type="NCBI Taxonomy" id="2508720"/>
    <lineage>
        <taxon>Bacteria</taxon>
        <taxon>Pseudomonadati</taxon>
        <taxon>Verrucomicrobiota</taxon>
        <taxon>Opitutia</taxon>
        <taxon>Opitutales</taxon>
        <taxon>Opitutaceae</taxon>
        <taxon>Oleiharenicola</taxon>
    </lineage>
</organism>
<dbReference type="Pfam" id="PF20736">
    <property type="entry name" value="Glyco_hydro127M"/>
    <property type="match status" value="1"/>
</dbReference>
<dbReference type="InterPro" id="IPR049174">
    <property type="entry name" value="Beta-AFase-like"/>
</dbReference>
<dbReference type="RefSeq" id="WP_129047592.1">
    <property type="nucleotide sequence ID" value="NZ_SDHX01000001.1"/>
</dbReference>
<feature type="domain" description="Non-reducing end beta-L-arabinofuranosidase-like GH127 catalytic" evidence="1">
    <location>
        <begin position="12"/>
        <end position="425"/>
    </location>
</feature>
<dbReference type="GO" id="GO:0016787">
    <property type="term" value="F:hydrolase activity"/>
    <property type="evidence" value="ECO:0007669"/>
    <property type="project" value="UniProtKB-KW"/>
</dbReference>
<gene>
    <name evidence="4" type="ORF">ESB00_10235</name>
</gene>
<dbReference type="EMBL" id="SDHX01000001">
    <property type="protein sequence ID" value="RXK56226.1"/>
    <property type="molecule type" value="Genomic_DNA"/>
</dbReference>
<dbReference type="InterPro" id="IPR049049">
    <property type="entry name" value="Beta-AFase-like_GH127_C"/>
</dbReference>
<evidence type="ECO:0000259" key="3">
    <source>
        <dbReference type="Pfam" id="PF20737"/>
    </source>
</evidence>
<feature type="domain" description="Non-reducing end beta-L-arabinofuranosidase-like GH127 C-terminal" evidence="3">
    <location>
        <begin position="532"/>
        <end position="641"/>
    </location>
</feature>
<evidence type="ECO:0000313" key="5">
    <source>
        <dbReference type="Proteomes" id="UP000290218"/>
    </source>
</evidence>
<evidence type="ECO:0000259" key="2">
    <source>
        <dbReference type="Pfam" id="PF20736"/>
    </source>
</evidence>
<dbReference type="Pfam" id="PF07944">
    <property type="entry name" value="Beta-AFase-like_GH127_cat"/>
    <property type="match status" value="1"/>
</dbReference>
<sequence length="643" mass="71630">MSYPSALPLFRVRFDHGFLAERARLVRETVIPGQWEALNDRIPGAERSGCVHNLQVAAGEKAGEFHGLFWQDSDLAKWIEAASYRLATHPDPALDTELDRLIATLAKAQREDGYLNTYFQLVEPQNRWANLRDCHELYVAGHLIEAGVAHFHATGKRTLLAVVSKLADLVARTFGTGPGQIPGYCGHEEIELALVKLARATGEQRYLALADYFITQRGQSPNYFETEALRRGEKDKLPWHMHHDGLATLQAARPVAELKEPVGHAVRMMYLLAAMLDLAQDKGDPALREHGRRLWQAIVERHLYVTGGVGSEPYGEKFCEPFDLPPDRAYAETCAAIGVVLCARRMLEHELDGSHADVMERALYNNVLSGLALDGRTYFYVNPLEVVPAVAKRRFECHLVKTQRVPWFGCACCPPNVARLFASLGAYAYAQVADGLAVHLYAGGDVSFRVGPTPVKLRVTTDYPWKERVELSVEPETSAEFTLHLRVPGWCRAPRLELNGRPSDLETVRGYARLRRLWKQGDKVVLELPMPVERVRADARVSAASGQVALQRGPLVYCAEQVDNGAQLSALSLPRASQLNARFVPDLLAGCFVIEGEACRTEPGEKLYATAAPRVTPARFRAVPYALWANRGEGEMRVWLRES</sequence>
<comment type="caution">
    <text evidence="4">The sequence shown here is derived from an EMBL/GenBank/DDBJ whole genome shotgun (WGS) entry which is preliminary data.</text>
</comment>
<proteinExistence type="predicted"/>
<dbReference type="InterPro" id="IPR049046">
    <property type="entry name" value="Beta-AFase-like_GH127_middle"/>
</dbReference>
<accession>A0A4Q1CBD8</accession>
<keyword evidence="4" id="KW-0378">Hydrolase</keyword>
<protein>
    <submittedName>
        <fullName evidence="4">Glycoside hydrolase family 127 protein</fullName>
    </submittedName>
</protein>
<name>A0A4Q1CBD8_9BACT</name>
<evidence type="ECO:0000259" key="1">
    <source>
        <dbReference type="Pfam" id="PF07944"/>
    </source>
</evidence>
<dbReference type="Pfam" id="PF20737">
    <property type="entry name" value="Glyco_hydro127C"/>
    <property type="match status" value="1"/>
</dbReference>
<dbReference type="AlphaFoldDB" id="A0A4Q1CBD8"/>